<dbReference type="PROSITE" id="PS51257">
    <property type="entry name" value="PROKAR_LIPOPROTEIN"/>
    <property type="match status" value="1"/>
</dbReference>
<gene>
    <name evidence="1" type="ORF">HX787_06705</name>
</gene>
<comment type="caution">
    <text evidence="1">The sequence shown here is derived from an EMBL/GenBank/DDBJ whole genome shotgun (WGS) entry which is preliminary data.</text>
</comment>
<dbReference type="RefSeq" id="WP_016973321.1">
    <property type="nucleotide sequence ID" value="NZ_CP020369.1"/>
</dbReference>
<evidence type="ECO:0000313" key="2">
    <source>
        <dbReference type="Proteomes" id="UP000549134"/>
    </source>
</evidence>
<dbReference type="EMBL" id="JACAQK010000006">
    <property type="protein sequence ID" value="NWD35539.1"/>
    <property type="molecule type" value="Genomic_DNA"/>
</dbReference>
<dbReference type="Proteomes" id="UP000549134">
    <property type="component" value="Unassembled WGS sequence"/>
</dbReference>
<protein>
    <recommendedName>
        <fullName evidence="3">Lipoprotein</fullName>
    </recommendedName>
</protein>
<organism evidence="1 2">
    <name type="scientific">Pseudomonas tolaasii</name>
    <dbReference type="NCBI Taxonomy" id="29442"/>
    <lineage>
        <taxon>Bacteria</taxon>
        <taxon>Pseudomonadati</taxon>
        <taxon>Pseudomonadota</taxon>
        <taxon>Gammaproteobacteria</taxon>
        <taxon>Pseudomonadales</taxon>
        <taxon>Pseudomonadaceae</taxon>
        <taxon>Pseudomonas</taxon>
    </lineage>
</organism>
<evidence type="ECO:0000313" key="1">
    <source>
        <dbReference type="EMBL" id="NWD35539.1"/>
    </source>
</evidence>
<accession>A0A7Y8DQW7</accession>
<dbReference type="GeneID" id="55846486"/>
<name>A0A7Y8DQW7_PSETO</name>
<reference evidence="1 2" key="1">
    <citation type="submission" date="2020-04" db="EMBL/GenBank/DDBJ databases">
        <title>Molecular characterization of pseudomonads from Agaricus bisporus reveal novel blotch 2 pathogens in Western Europe.</title>
        <authorList>
            <person name="Taparia T."/>
            <person name="Krijger M."/>
            <person name="Haynes E."/>
            <person name="Elpinstone J.G."/>
            <person name="Noble R."/>
            <person name="Van Der Wolf J."/>
        </authorList>
    </citation>
    <scope>NUCLEOTIDE SEQUENCE [LARGE SCALE GENOMIC DNA]</scope>
    <source>
        <strain evidence="1 2">IPO3746</strain>
    </source>
</reference>
<proteinExistence type="predicted"/>
<sequence>MRYLYVPAIVLLGVLAGCDADKTLKVAANDYCSVDSPTNTVDVVNNKPFEPWGWAYNVSDGSIPKNVSIEIISSSKDVVLTAPVIRSSRPDVAKVFGKPDLEMAGFGGNINISALKPGVYGINVIQEDGPRRYVCKSPVKFKVVAPKA</sequence>
<evidence type="ECO:0008006" key="3">
    <source>
        <dbReference type="Google" id="ProtNLM"/>
    </source>
</evidence>
<dbReference type="AlphaFoldDB" id="A0A7Y8DQW7"/>